<comment type="caution">
    <text evidence="3">The sequence shown here is derived from an EMBL/GenBank/DDBJ whole genome shotgun (WGS) entry which is preliminary data.</text>
</comment>
<proteinExistence type="inferred from homology"/>
<sequence length="321" mass="33634">MAKLTRRGALACGAAALLCGPALAQQGGRTMRLVVPFPPGGSTDALARMLQARLQDMLGQTTIVENMPGAASALGAAHVAKSAPDGMTLLVTFDSHTVIPAMVPNPPLDIERDLVPVSLVGTAPYVVATNRDKPYRTFADVLAAAKARPRAVTYASVGIGTIGHLAMTLLAKRAGVEITHVPYRGGGPAMNDLLGGHVELLCGSIALVAPQLGGQVRTVMQMGAQRLPMLKDTPTAIESGFDGFEALAWWGVFAPAATPADTLARLSAAVREALSERQIATKLQESQQMTLLLTDSAAAIPFFARQTKLWGDVVRENNIKA</sequence>
<reference evidence="3 4" key="1">
    <citation type="submission" date="2020-04" db="EMBL/GenBank/DDBJ databases">
        <title>Enterovirga sp. isolate from soil.</title>
        <authorList>
            <person name="Chea S."/>
            <person name="Kim D.-U."/>
        </authorList>
    </citation>
    <scope>NUCLEOTIDE SEQUENCE [LARGE SCALE GENOMIC DNA]</scope>
    <source>
        <strain evidence="3 4">DB1703</strain>
    </source>
</reference>
<dbReference type="Gene3D" id="3.40.190.10">
    <property type="entry name" value="Periplasmic binding protein-like II"/>
    <property type="match status" value="1"/>
</dbReference>
<dbReference type="InterPro" id="IPR005064">
    <property type="entry name" value="BUG"/>
</dbReference>
<evidence type="ECO:0000256" key="2">
    <source>
        <dbReference type="SAM" id="SignalP"/>
    </source>
</evidence>
<dbReference type="InterPro" id="IPR042100">
    <property type="entry name" value="Bug_dom1"/>
</dbReference>
<dbReference type="CDD" id="cd13578">
    <property type="entry name" value="PBP2_Bug27"/>
    <property type="match status" value="1"/>
</dbReference>
<evidence type="ECO:0000256" key="1">
    <source>
        <dbReference type="ARBA" id="ARBA00006987"/>
    </source>
</evidence>
<gene>
    <name evidence="3" type="ORF">HJG44_10675</name>
</gene>
<protein>
    <submittedName>
        <fullName evidence="3">Tripartite tricarboxylate transporter substrate binding protein</fullName>
    </submittedName>
</protein>
<dbReference type="PANTHER" id="PTHR42928">
    <property type="entry name" value="TRICARBOXYLATE-BINDING PROTEIN"/>
    <property type="match status" value="1"/>
</dbReference>
<dbReference type="EMBL" id="JABEPP010000003">
    <property type="protein sequence ID" value="NNM72839.1"/>
    <property type="molecule type" value="Genomic_DNA"/>
</dbReference>
<evidence type="ECO:0000313" key="3">
    <source>
        <dbReference type="EMBL" id="NNM72839.1"/>
    </source>
</evidence>
<name>A0A849I8V3_9HYPH</name>
<dbReference type="SUPFAM" id="SSF53850">
    <property type="entry name" value="Periplasmic binding protein-like II"/>
    <property type="match status" value="1"/>
</dbReference>
<keyword evidence="4" id="KW-1185">Reference proteome</keyword>
<accession>A0A849I8V3</accession>
<feature type="signal peptide" evidence="2">
    <location>
        <begin position="1"/>
        <end position="24"/>
    </location>
</feature>
<feature type="chain" id="PRO_5032384495" evidence="2">
    <location>
        <begin position="25"/>
        <end position="321"/>
    </location>
</feature>
<dbReference type="Pfam" id="PF03401">
    <property type="entry name" value="TctC"/>
    <property type="match status" value="1"/>
</dbReference>
<comment type="similarity">
    <text evidence="1">Belongs to the UPF0065 (bug) family.</text>
</comment>
<organism evidence="3 4">
    <name type="scientific">Enterovirga aerilata</name>
    <dbReference type="NCBI Taxonomy" id="2730920"/>
    <lineage>
        <taxon>Bacteria</taxon>
        <taxon>Pseudomonadati</taxon>
        <taxon>Pseudomonadota</taxon>
        <taxon>Alphaproteobacteria</taxon>
        <taxon>Hyphomicrobiales</taxon>
        <taxon>Methylobacteriaceae</taxon>
        <taxon>Enterovirga</taxon>
    </lineage>
</organism>
<dbReference type="Gene3D" id="3.40.190.150">
    <property type="entry name" value="Bordetella uptake gene, domain 1"/>
    <property type="match status" value="1"/>
</dbReference>
<dbReference type="AlphaFoldDB" id="A0A849I8V3"/>
<keyword evidence="2" id="KW-0732">Signal</keyword>
<dbReference type="Proteomes" id="UP000564885">
    <property type="component" value="Unassembled WGS sequence"/>
</dbReference>
<dbReference type="PANTHER" id="PTHR42928:SF5">
    <property type="entry name" value="BLR1237 PROTEIN"/>
    <property type="match status" value="1"/>
</dbReference>
<evidence type="ECO:0000313" key="4">
    <source>
        <dbReference type="Proteomes" id="UP000564885"/>
    </source>
</evidence>
<dbReference type="RefSeq" id="WP_171218361.1">
    <property type="nucleotide sequence ID" value="NZ_JABEPP010000003.1"/>
</dbReference>
<dbReference type="PIRSF" id="PIRSF017082">
    <property type="entry name" value="YflP"/>
    <property type="match status" value="1"/>
</dbReference>